<dbReference type="EMBL" id="CAJVPS010000001">
    <property type="protein sequence ID" value="CAG8437483.1"/>
    <property type="molecule type" value="Genomic_DNA"/>
</dbReference>
<dbReference type="InterPro" id="IPR004805">
    <property type="entry name" value="DnaE2/DnaE/PolC"/>
</dbReference>
<dbReference type="PANTHER" id="PTHR32294">
    <property type="entry name" value="DNA POLYMERASE III SUBUNIT ALPHA"/>
    <property type="match status" value="1"/>
</dbReference>
<evidence type="ECO:0000259" key="1">
    <source>
        <dbReference type="Pfam" id="PF00929"/>
    </source>
</evidence>
<dbReference type="GO" id="GO:0008408">
    <property type="term" value="F:3'-5' exonuclease activity"/>
    <property type="evidence" value="ECO:0007669"/>
    <property type="project" value="InterPro"/>
</dbReference>
<feature type="domain" description="Exonuclease" evidence="1">
    <location>
        <begin position="174"/>
        <end position="228"/>
    </location>
</feature>
<evidence type="ECO:0000259" key="3">
    <source>
        <dbReference type="Pfam" id="PF07733"/>
    </source>
</evidence>
<dbReference type="InterPro" id="IPR013520">
    <property type="entry name" value="Ribonucl_H"/>
</dbReference>
<sequence>MSSKLLKELEEEKEINGLEKFNFSFASPNYLEIITFSLPSAKLLGKPKILALKEILEKLGLPNLHFVLKKREKLREEDNSDKGNLEDNLLSTTLTKLDKSSLLSDAQQKNYAALAVTDHYNVQSFPEFNKCQKSDLKIVYGCEMEMLEDDLPSYVFNHSEEILTKKINDLTYCVFDLETTGFFSEYNEIIEIGYVIYQKGEIIREGEYLICPEKEIPTESYSLERLSQVPGRAKVSQTHRALEDRIKELINGNRFPNRGKKIKVLVFNQEGLRNLYHLITLSHTKRLFRTPCIFRSDLIKHRQGLLIGAAGGREGEIFSLFSAFTSEEKKQEKMAFYDYIEINSPETEEMNIPVVSSHNVHYCESKEKVLKEIIIANEGMNGVRHYLYSEATLEGKEDRFACLPSQHLLDLEEMSIKREENDLIHAYTQQANKLFAYKVVQKTHHDGYLVGSRGSIGSSLIAYLCSITDLNPLPFYKYCHKCCYVEVHKTKDRNYSCYDYRELENCPHCFSPLVMEGHNLPFETFFGEYQKESHNYVRQLLGEDSVYRIGTINTLSEQTVEIFYREHLRLRKELNSSQHLKKLANSEAVAQ</sequence>
<dbReference type="InterPro" id="IPR036397">
    <property type="entry name" value="RNaseH_sf"/>
</dbReference>
<comment type="caution">
    <text evidence="4">The sequence shown here is derived from an EMBL/GenBank/DDBJ whole genome shotgun (WGS) entry which is preliminary data.</text>
</comment>
<dbReference type="Pfam" id="PF02811">
    <property type="entry name" value="PHP"/>
    <property type="match status" value="1"/>
</dbReference>
<dbReference type="InterPro" id="IPR011708">
    <property type="entry name" value="DNA_pol3_alpha_NTPase_dom"/>
</dbReference>
<dbReference type="OrthoDB" id="2413547at2759"/>
<feature type="domain" description="PHP" evidence="2">
    <location>
        <begin position="101"/>
        <end position="328"/>
    </location>
</feature>
<dbReference type="AlphaFoldDB" id="A0A9N8YP76"/>
<organism evidence="4 5">
    <name type="scientific">Ambispora leptoticha</name>
    <dbReference type="NCBI Taxonomy" id="144679"/>
    <lineage>
        <taxon>Eukaryota</taxon>
        <taxon>Fungi</taxon>
        <taxon>Fungi incertae sedis</taxon>
        <taxon>Mucoromycota</taxon>
        <taxon>Glomeromycotina</taxon>
        <taxon>Glomeromycetes</taxon>
        <taxon>Archaeosporales</taxon>
        <taxon>Ambisporaceae</taxon>
        <taxon>Ambispora</taxon>
    </lineage>
</organism>
<dbReference type="SUPFAM" id="SSF53098">
    <property type="entry name" value="Ribonuclease H-like"/>
    <property type="match status" value="1"/>
</dbReference>
<dbReference type="GO" id="GO:0006260">
    <property type="term" value="P:DNA replication"/>
    <property type="evidence" value="ECO:0007669"/>
    <property type="project" value="InterPro"/>
</dbReference>
<keyword evidence="5" id="KW-1185">Reference proteome</keyword>
<dbReference type="SUPFAM" id="SSF89550">
    <property type="entry name" value="PHP domain-like"/>
    <property type="match status" value="1"/>
</dbReference>
<dbReference type="Proteomes" id="UP000789508">
    <property type="component" value="Unassembled WGS sequence"/>
</dbReference>
<dbReference type="GO" id="GO:0003676">
    <property type="term" value="F:nucleic acid binding"/>
    <property type="evidence" value="ECO:0007669"/>
    <property type="project" value="InterPro"/>
</dbReference>
<dbReference type="InterPro" id="IPR004013">
    <property type="entry name" value="PHP_dom"/>
</dbReference>
<accession>A0A9N8YP76</accession>
<dbReference type="InterPro" id="IPR016195">
    <property type="entry name" value="Pol/histidinol_Pase-like"/>
</dbReference>
<dbReference type="Gene3D" id="3.20.20.140">
    <property type="entry name" value="Metal-dependent hydrolases"/>
    <property type="match status" value="1"/>
</dbReference>
<evidence type="ECO:0000313" key="5">
    <source>
        <dbReference type="Proteomes" id="UP000789508"/>
    </source>
</evidence>
<dbReference type="Pfam" id="PF00929">
    <property type="entry name" value="RNase_T"/>
    <property type="match status" value="1"/>
</dbReference>
<dbReference type="PANTHER" id="PTHR32294:SF5">
    <property type="entry name" value="DNA POLYMERASE III POLC-TYPE"/>
    <property type="match status" value="1"/>
</dbReference>
<reference evidence="4" key="1">
    <citation type="submission" date="2021-06" db="EMBL/GenBank/DDBJ databases">
        <authorList>
            <person name="Kallberg Y."/>
            <person name="Tangrot J."/>
            <person name="Rosling A."/>
        </authorList>
    </citation>
    <scope>NUCLEOTIDE SEQUENCE</scope>
    <source>
        <strain evidence="4">FL130A</strain>
    </source>
</reference>
<evidence type="ECO:0000259" key="2">
    <source>
        <dbReference type="Pfam" id="PF02811"/>
    </source>
</evidence>
<dbReference type="Gene3D" id="3.30.420.10">
    <property type="entry name" value="Ribonuclease H-like superfamily/Ribonuclease H"/>
    <property type="match status" value="1"/>
</dbReference>
<feature type="domain" description="Bacterial DNA polymerase III alpha subunit NTPase" evidence="3">
    <location>
        <begin position="419"/>
        <end position="560"/>
    </location>
</feature>
<evidence type="ECO:0000313" key="4">
    <source>
        <dbReference type="EMBL" id="CAG8437483.1"/>
    </source>
</evidence>
<proteinExistence type="predicted"/>
<dbReference type="Pfam" id="PF07733">
    <property type="entry name" value="DNA_pol3_alpha"/>
    <property type="match status" value="1"/>
</dbReference>
<gene>
    <name evidence="4" type="ORF">ALEPTO_LOCUS26</name>
</gene>
<protein>
    <submittedName>
        <fullName evidence="4">6955_t:CDS:1</fullName>
    </submittedName>
</protein>
<dbReference type="InterPro" id="IPR012337">
    <property type="entry name" value="RNaseH-like_sf"/>
</dbReference>
<name>A0A9N8YP76_9GLOM</name>